<feature type="region of interest" description="Disordered" evidence="1">
    <location>
        <begin position="269"/>
        <end position="313"/>
    </location>
</feature>
<feature type="compositionally biased region" description="Polar residues" evidence="1">
    <location>
        <begin position="373"/>
        <end position="389"/>
    </location>
</feature>
<feature type="compositionally biased region" description="Low complexity" evidence="1">
    <location>
        <begin position="452"/>
        <end position="462"/>
    </location>
</feature>
<evidence type="ECO:0000313" key="3">
    <source>
        <dbReference type="Proteomes" id="UP000265618"/>
    </source>
</evidence>
<feature type="region of interest" description="Disordered" evidence="1">
    <location>
        <begin position="1"/>
        <end position="61"/>
    </location>
</feature>
<feature type="compositionally biased region" description="Polar residues" evidence="1">
    <location>
        <begin position="537"/>
        <end position="557"/>
    </location>
</feature>
<feature type="region of interest" description="Disordered" evidence="1">
    <location>
        <begin position="362"/>
        <end position="581"/>
    </location>
</feature>
<sequence length="636" mass="68625">VATLAPEEGGSVSPKDEPKLDIREAEAKRQVDEDRQREREEREREEREESARQERQERHMQSMAHNMSMSMGLQRMDMRERSIRERDQADAEGVSVPVPDTHFVRGVSVPRDGGVVIEYQSGVAGESDVEAVEREIRIERSASLGTEIVDGHFQQDMGGDRHYPVEVETPTPPAEVEVVDAAPLGHEDDTTTQTLSDETGIQLTIDSGDDTFINFQLVLISPEMGEDQQVIAFPFTFDCDTIEEVVTEMSTEFGFPVLLERRIRHEMTQQLTAHPSYKRYQSGSREASRYPEGEGEGDRSGSLPPGEGEAPSQVLPDVKEVVSAPEGDEGVPVSVSVAVETKADPAPEPVSVKDVAVADSATDTDADKASTGVGASSVKSVDRGTSSSPPIEIVERERQREREALREAEGQVERLAADLQSEPQGQGAAQGRDLEPPAAVDVYYSGLTATTPDSPSESSPSDSGDRPKPHPAGSISLQPPAHSSAHSSPEQPQRGSASARSSARQSEAGSPVLAADRRQGTALPTFSDPPHPKETSSHPSSTETAQTAPITGTKRSTSPPPVVGIVPNTTSSGLKSNLSSPRLCLSEPSSMLDAQLLHEISSFEHDALQQLATLDLKKKHGPQEDGHQAQGHHEFL</sequence>
<name>A0A391NLN7_9EUKA</name>
<dbReference type="Proteomes" id="UP000265618">
    <property type="component" value="Unassembled WGS sequence"/>
</dbReference>
<keyword evidence="3" id="KW-1185">Reference proteome</keyword>
<accession>A0A391NLN7</accession>
<feature type="compositionally biased region" description="Basic and acidic residues" evidence="1">
    <location>
        <begin position="621"/>
        <end position="636"/>
    </location>
</feature>
<comment type="caution">
    <text evidence="2">The sequence shown here is derived from an EMBL/GenBank/DDBJ whole genome shotgun (WGS) entry which is preliminary data.</text>
</comment>
<dbReference type="EMBL" id="BDIP01001381">
    <property type="protein sequence ID" value="GCA62777.1"/>
    <property type="molecule type" value="Genomic_DNA"/>
</dbReference>
<feature type="compositionally biased region" description="Polar residues" evidence="1">
    <location>
        <begin position="269"/>
        <end position="285"/>
    </location>
</feature>
<feature type="compositionally biased region" description="Basic and acidic residues" evidence="1">
    <location>
        <begin position="14"/>
        <end position="60"/>
    </location>
</feature>
<dbReference type="AlphaFoldDB" id="A0A391NLN7"/>
<feature type="compositionally biased region" description="Basic and acidic residues" evidence="1">
    <location>
        <begin position="286"/>
        <end position="299"/>
    </location>
</feature>
<proteinExistence type="predicted"/>
<organism evidence="2 3">
    <name type="scientific">Kipferlia bialata</name>
    <dbReference type="NCBI Taxonomy" id="797122"/>
    <lineage>
        <taxon>Eukaryota</taxon>
        <taxon>Metamonada</taxon>
        <taxon>Carpediemonas-like organisms</taxon>
        <taxon>Kipferlia</taxon>
    </lineage>
</organism>
<feature type="non-terminal residue" evidence="2">
    <location>
        <position position="636"/>
    </location>
</feature>
<feature type="compositionally biased region" description="Basic and acidic residues" evidence="1">
    <location>
        <begin position="393"/>
        <end position="416"/>
    </location>
</feature>
<feature type="compositionally biased region" description="Low complexity" evidence="1">
    <location>
        <begin position="478"/>
        <end position="510"/>
    </location>
</feature>
<gene>
    <name evidence="2" type="ORF">KIPB_005753</name>
</gene>
<protein>
    <submittedName>
        <fullName evidence="2">Uncharacterized protein</fullName>
    </submittedName>
</protein>
<feature type="region of interest" description="Disordered" evidence="1">
    <location>
        <begin position="617"/>
        <end position="636"/>
    </location>
</feature>
<evidence type="ECO:0000313" key="2">
    <source>
        <dbReference type="EMBL" id="GCA62777.1"/>
    </source>
</evidence>
<reference evidence="2 3" key="1">
    <citation type="journal article" date="2018" name="PLoS ONE">
        <title>The draft genome of Kipferlia bialata reveals reductive genome evolution in fornicate parasites.</title>
        <authorList>
            <person name="Tanifuji G."/>
            <person name="Takabayashi S."/>
            <person name="Kume K."/>
            <person name="Takagi M."/>
            <person name="Nakayama T."/>
            <person name="Kamikawa R."/>
            <person name="Inagaki Y."/>
            <person name="Hashimoto T."/>
        </authorList>
    </citation>
    <scope>NUCLEOTIDE SEQUENCE [LARGE SCALE GENOMIC DNA]</scope>
    <source>
        <strain evidence="2">NY0173</strain>
    </source>
</reference>
<evidence type="ECO:0000256" key="1">
    <source>
        <dbReference type="SAM" id="MobiDB-lite"/>
    </source>
</evidence>
<feature type="compositionally biased region" description="Polar residues" evidence="1">
    <location>
        <begin position="567"/>
        <end position="580"/>
    </location>
</feature>